<dbReference type="PANTHER" id="PTHR10629">
    <property type="entry name" value="CYTOSINE-SPECIFIC METHYLTRANSFERASE"/>
    <property type="match status" value="1"/>
</dbReference>
<evidence type="ECO:0000313" key="7">
    <source>
        <dbReference type="Proteomes" id="UP000000792"/>
    </source>
</evidence>
<dbReference type="GO" id="GO:0044027">
    <property type="term" value="P:negative regulation of gene expression via chromosomal CpG island methylation"/>
    <property type="evidence" value="ECO:0000318"/>
    <property type="project" value="GO_Central"/>
</dbReference>
<dbReference type="EC" id="2.1.1.37" evidence="1"/>
<sequence>MRKEEIGVIDLFAGSGGLSLGFKNAGFKVIAAVEFDKSAAETYSKNFKETKLIVDDIKNIKSNELKKITSKERFCVIGGPPCQPYSNANKQNNGKNHPFANAINHYFRIISELKPQAFLFENVTNFRNLPGWKKFLNDFKKLGYILSVSVIDCEKAGLPQKRKRLFVTGFLNGHECNLNLIKIPVSCDNLFDVISGLPSIKQGTSGNEIMKHPKKFNSPYGKKLGGNINNLYNHWCTKHGEDVINTISEINEGRSLLDSWKTLSKKTKSRFKNKNSLHGNIYRRLSYQHTTPTIVHARRAMLLHPKENRIISVREAARIQSFPDSFRFFGTNNSQYQQIADAVPPLVAESLAHEIRKNLK</sequence>
<dbReference type="NCBIfam" id="TIGR00675">
    <property type="entry name" value="dcm"/>
    <property type="match status" value="1"/>
</dbReference>
<dbReference type="EMBL" id="CP000866">
    <property type="protein sequence ID" value="ABX13369.1"/>
    <property type="molecule type" value="Genomic_DNA"/>
</dbReference>
<dbReference type="PRINTS" id="PR00105">
    <property type="entry name" value="C5METTRFRASE"/>
</dbReference>
<comment type="similarity">
    <text evidence="5">Belongs to the class I-like SAM-binding methyltransferase superfamily. C5-methyltransferase family.</text>
</comment>
<dbReference type="KEGG" id="nmr:Nmar_1473"/>
<reference evidence="6 7" key="1">
    <citation type="journal article" date="2010" name="Proc. Natl. Acad. Sci. U.S.A.">
        <title>Nitrosopumilus maritimus genome reveals unique mechanisms for nitrification and autotrophy in globally distributed marine crenarchaea.</title>
        <authorList>
            <person name="Walker C.B."/>
            <person name="de la Torre J.R."/>
            <person name="Klotz M.G."/>
            <person name="Urakawa H."/>
            <person name="Pinel N."/>
            <person name="Arp D.J."/>
            <person name="Brochier-Armanet C."/>
            <person name="Chain P.S."/>
            <person name="Chan P.P."/>
            <person name="Gollabgir A."/>
            <person name="Hemp J."/>
            <person name="Hugler M."/>
            <person name="Karr E.A."/>
            <person name="Konneke M."/>
            <person name="Shin M."/>
            <person name="Lawton T.J."/>
            <person name="Lowe T."/>
            <person name="Martens-Habbena W."/>
            <person name="Sayavedra-Soto L.A."/>
            <person name="Lang D."/>
            <person name="Sievert S.M."/>
            <person name="Rosenzweig A.C."/>
            <person name="Manning G."/>
            <person name="Stahl D.A."/>
        </authorList>
    </citation>
    <scope>NUCLEOTIDE SEQUENCE [LARGE SCALE GENOMIC DNA]</scope>
    <source>
        <strain evidence="6 7">SCM1</strain>
    </source>
</reference>
<dbReference type="InterPro" id="IPR050390">
    <property type="entry name" value="C5-Methyltransferase"/>
</dbReference>
<dbReference type="InterPro" id="IPR001525">
    <property type="entry name" value="C5_MeTfrase"/>
</dbReference>
<dbReference type="GO" id="GO:0003677">
    <property type="term" value="F:DNA binding"/>
    <property type="evidence" value="ECO:0000318"/>
    <property type="project" value="GO_Central"/>
</dbReference>
<dbReference type="REBASE" id="16734">
    <property type="entry name" value="M.NmaSCMORF1473P"/>
</dbReference>
<keyword evidence="4" id="KW-0949">S-adenosyl-L-methionine</keyword>
<name>A9A4R5_NITMS</name>
<dbReference type="RefSeq" id="WP_012215856.1">
    <property type="nucleotide sequence ID" value="NC_010085.1"/>
</dbReference>
<keyword evidence="7" id="KW-1185">Reference proteome</keyword>
<evidence type="ECO:0000256" key="4">
    <source>
        <dbReference type="ARBA" id="ARBA00022691"/>
    </source>
</evidence>
<evidence type="ECO:0000256" key="2">
    <source>
        <dbReference type="ARBA" id="ARBA00022603"/>
    </source>
</evidence>
<evidence type="ECO:0000313" key="6">
    <source>
        <dbReference type="EMBL" id="ABX13369.1"/>
    </source>
</evidence>
<dbReference type="PROSITE" id="PS51679">
    <property type="entry name" value="SAM_MT_C5"/>
    <property type="match status" value="1"/>
</dbReference>
<keyword evidence="2 6" id="KW-0489">Methyltransferase</keyword>
<dbReference type="PhylomeDB" id="A9A4R5"/>
<dbReference type="OrthoDB" id="5033at2157"/>
<dbReference type="EnsemblBacteria" id="ABX13369">
    <property type="protein sequence ID" value="ABX13369"/>
    <property type="gene ID" value="Nmar_1473"/>
</dbReference>
<dbReference type="STRING" id="436308.Nmar_1473"/>
<dbReference type="FunCoup" id="A9A4R5">
    <property type="interactions" value="25"/>
</dbReference>
<dbReference type="Proteomes" id="UP000000792">
    <property type="component" value="Chromosome"/>
</dbReference>
<proteinExistence type="inferred from homology"/>
<evidence type="ECO:0000256" key="3">
    <source>
        <dbReference type="ARBA" id="ARBA00022679"/>
    </source>
</evidence>
<dbReference type="Gene3D" id="3.40.50.150">
    <property type="entry name" value="Vaccinia Virus protein VP39"/>
    <property type="match status" value="1"/>
</dbReference>
<dbReference type="InParanoid" id="A9A4R5"/>
<dbReference type="AlphaFoldDB" id="A9A4R5"/>
<accession>A9A4R5</accession>
<dbReference type="PANTHER" id="PTHR10629:SF52">
    <property type="entry name" value="DNA (CYTOSINE-5)-METHYLTRANSFERASE 1"/>
    <property type="match status" value="1"/>
</dbReference>
<keyword evidence="3" id="KW-0808">Transferase</keyword>
<dbReference type="Gene3D" id="3.90.120.10">
    <property type="entry name" value="DNA Methylase, subunit A, domain 2"/>
    <property type="match status" value="1"/>
</dbReference>
<dbReference type="GO" id="GO:0003886">
    <property type="term" value="F:DNA (cytosine-5-)-methyltransferase activity"/>
    <property type="evidence" value="ECO:0000318"/>
    <property type="project" value="GO_Central"/>
</dbReference>
<dbReference type="Pfam" id="PF00145">
    <property type="entry name" value="DNA_methylase"/>
    <property type="match status" value="1"/>
</dbReference>
<organism evidence="6 7">
    <name type="scientific">Nitrosopumilus maritimus (strain SCM1)</name>
    <dbReference type="NCBI Taxonomy" id="436308"/>
    <lineage>
        <taxon>Archaea</taxon>
        <taxon>Nitrososphaerota</taxon>
        <taxon>Nitrososphaeria</taxon>
        <taxon>Nitrosopumilales</taxon>
        <taxon>Nitrosopumilaceae</taxon>
        <taxon>Nitrosopumilus</taxon>
    </lineage>
</organism>
<dbReference type="GO" id="GO:0032259">
    <property type="term" value="P:methylation"/>
    <property type="evidence" value="ECO:0007669"/>
    <property type="project" value="UniProtKB-KW"/>
</dbReference>
<dbReference type="HOGENOM" id="CLU_006958_2_0_2"/>
<dbReference type="SUPFAM" id="SSF53335">
    <property type="entry name" value="S-adenosyl-L-methionine-dependent methyltransferases"/>
    <property type="match status" value="1"/>
</dbReference>
<evidence type="ECO:0000256" key="1">
    <source>
        <dbReference type="ARBA" id="ARBA00011975"/>
    </source>
</evidence>
<protein>
    <recommendedName>
        <fullName evidence="1">DNA (cytosine-5-)-methyltransferase</fullName>
        <ecNumber evidence="1">2.1.1.37</ecNumber>
    </recommendedName>
</protein>
<dbReference type="InterPro" id="IPR029063">
    <property type="entry name" value="SAM-dependent_MTases_sf"/>
</dbReference>
<gene>
    <name evidence="6" type="ordered locus">Nmar_1473</name>
</gene>
<evidence type="ECO:0000256" key="5">
    <source>
        <dbReference type="RuleBase" id="RU000416"/>
    </source>
</evidence>
<dbReference type="GeneID" id="5773289"/>
<dbReference type="eggNOG" id="arCOG04157">
    <property type="taxonomic scope" value="Archaea"/>
</dbReference>